<protein>
    <submittedName>
        <fullName evidence="16">Ferric reductase domain protein transmembrane component domain protein</fullName>
    </submittedName>
</protein>
<dbReference type="InterPro" id="IPR017927">
    <property type="entry name" value="FAD-bd_FR_type"/>
</dbReference>
<feature type="transmembrane region" description="Helical" evidence="14">
    <location>
        <begin position="184"/>
        <end position="205"/>
    </location>
</feature>
<keyword evidence="12 14" id="KW-0472">Membrane</keyword>
<keyword evidence="6" id="KW-0479">Metal-binding</keyword>
<dbReference type="InterPro" id="IPR013130">
    <property type="entry name" value="Fe3_Rdtase_TM_dom"/>
</dbReference>
<evidence type="ECO:0000256" key="7">
    <source>
        <dbReference type="ARBA" id="ARBA00022827"/>
    </source>
</evidence>
<keyword evidence="11" id="KW-0411">Iron-sulfur</keyword>
<keyword evidence="4 14" id="KW-0812">Transmembrane</keyword>
<dbReference type="SUPFAM" id="SSF52343">
    <property type="entry name" value="Ferredoxin reductase-like, C-terminal NADP-linked domain"/>
    <property type="match status" value="1"/>
</dbReference>
<name>A0A173LXR8_9MICO</name>
<feature type="region of interest" description="Disordered" evidence="13">
    <location>
        <begin position="1"/>
        <end position="24"/>
    </location>
</feature>
<evidence type="ECO:0000256" key="4">
    <source>
        <dbReference type="ARBA" id="ARBA00022692"/>
    </source>
</evidence>
<evidence type="ECO:0000256" key="12">
    <source>
        <dbReference type="ARBA" id="ARBA00023136"/>
    </source>
</evidence>
<keyword evidence="7" id="KW-0274">FAD</keyword>
<evidence type="ECO:0000256" key="3">
    <source>
        <dbReference type="ARBA" id="ARBA00022630"/>
    </source>
</evidence>
<feature type="compositionally biased region" description="Low complexity" evidence="13">
    <location>
        <begin position="1"/>
        <end position="13"/>
    </location>
</feature>
<keyword evidence="10" id="KW-0408">Iron</keyword>
<dbReference type="GO" id="GO:0050660">
    <property type="term" value="F:flavin adenine dinucleotide binding"/>
    <property type="evidence" value="ECO:0007669"/>
    <property type="project" value="TreeGrafter"/>
</dbReference>
<evidence type="ECO:0000256" key="1">
    <source>
        <dbReference type="ARBA" id="ARBA00001974"/>
    </source>
</evidence>
<dbReference type="InterPro" id="IPR050415">
    <property type="entry name" value="MRET"/>
</dbReference>
<gene>
    <name evidence="16" type="ORF">AUMI_111170</name>
</gene>
<dbReference type="SUPFAM" id="SSF63380">
    <property type="entry name" value="Riboflavin synthase domain-like"/>
    <property type="match status" value="1"/>
</dbReference>
<feature type="domain" description="FAD-binding FR-type" evidence="15">
    <location>
        <begin position="244"/>
        <end position="344"/>
    </location>
</feature>
<evidence type="ECO:0000256" key="9">
    <source>
        <dbReference type="ARBA" id="ARBA00023002"/>
    </source>
</evidence>
<evidence type="ECO:0000256" key="10">
    <source>
        <dbReference type="ARBA" id="ARBA00023004"/>
    </source>
</evidence>
<comment type="subcellular location">
    <subcellularLocation>
        <location evidence="2">Membrane</location>
        <topology evidence="2">Multi-pass membrane protein</topology>
    </subcellularLocation>
</comment>
<keyword evidence="3" id="KW-0285">Flavoprotein</keyword>
<dbReference type="PROSITE" id="PS51384">
    <property type="entry name" value="FAD_FR"/>
    <property type="match status" value="1"/>
</dbReference>
<evidence type="ECO:0000256" key="8">
    <source>
        <dbReference type="ARBA" id="ARBA00022989"/>
    </source>
</evidence>
<dbReference type="Gene3D" id="3.40.50.80">
    <property type="entry name" value="Nucleotide-binding domain of ferredoxin-NADP reductase (FNR) module"/>
    <property type="match status" value="1"/>
</dbReference>
<dbReference type="Pfam" id="PF01794">
    <property type="entry name" value="Ferric_reduct"/>
    <property type="match status" value="1"/>
</dbReference>
<organism evidence="16 17">
    <name type="scientific">Aurantimicrobium minutum</name>
    <dbReference type="NCBI Taxonomy" id="708131"/>
    <lineage>
        <taxon>Bacteria</taxon>
        <taxon>Bacillati</taxon>
        <taxon>Actinomycetota</taxon>
        <taxon>Actinomycetes</taxon>
        <taxon>Micrococcales</taxon>
        <taxon>Microbacteriaceae</taxon>
        <taxon>Aurantimicrobium</taxon>
    </lineage>
</organism>
<evidence type="ECO:0000256" key="14">
    <source>
        <dbReference type="SAM" id="Phobius"/>
    </source>
</evidence>
<proteinExistence type="predicted"/>
<dbReference type="PRINTS" id="PR00410">
    <property type="entry name" value="PHEHYDRXLASE"/>
</dbReference>
<evidence type="ECO:0000259" key="15">
    <source>
        <dbReference type="PROSITE" id="PS51384"/>
    </source>
</evidence>
<dbReference type="EMBL" id="AP017457">
    <property type="protein sequence ID" value="BAU99659.1"/>
    <property type="molecule type" value="Genomic_DNA"/>
</dbReference>
<dbReference type="InterPro" id="IPR017938">
    <property type="entry name" value="Riboflavin_synthase-like_b-brl"/>
</dbReference>
<feature type="transmembrane region" description="Helical" evidence="14">
    <location>
        <begin position="157"/>
        <end position="177"/>
    </location>
</feature>
<feature type="transmembrane region" description="Helical" evidence="14">
    <location>
        <begin position="119"/>
        <end position="137"/>
    </location>
</feature>
<evidence type="ECO:0000256" key="6">
    <source>
        <dbReference type="ARBA" id="ARBA00022723"/>
    </source>
</evidence>
<dbReference type="RefSeq" id="WP_231951713.1">
    <property type="nucleotide sequence ID" value="NZ_AP017457.1"/>
</dbReference>
<feature type="transmembrane region" description="Helical" evidence="14">
    <location>
        <begin position="72"/>
        <end position="98"/>
    </location>
</feature>
<dbReference type="InterPro" id="IPR039261">
    <property type="entry name" value="FNR_nucleotide-bd"/>
</dbReference>
<evidence type="ECO:0000313" key="17">
    <source>
        <dbReference type="Proteomes" id="UP000243847"/>
    </source>
</evidence>
<dbReference type="Gene3D" id="2.40.30.10">
    <property type="entry name" value="Translation factors"/>
    <property type="match status" value="1"/>
</dbReference>
<comment type="cofactor">
    <cofactor evidence="1">
        <name>FAD</name>
        <dbReference type="ChEBI" id="CHEBI:57692"/>
    </cofactor>
</comment>
<dbReference type="KEGG" id="amin:AUMI_111170"/>
<dbReference type="Proteomes" id="UP000243847">
    <property type="component" value="Chromosome sequence1"/>
</dbReference>
<reference evidence="16 17" key="1">
    <citation type="journal article" date="2016" name="Genome Announc.">
        <title>Complete Genome Sequence of Aurantimicrobium minutum Type Strain KNCT, a Planktonic Ultramicrobacterium Isolated from River Water.</title>
        <authorList>
            <person name="Nakai R."/>
            <person name="Fujisawa T."/>
            <person name="Nakamura Y."/>
            <person name="Nishide H."/>
            <person name="Uchiyama I."/>
            <person name="Baba T."/>
            <person name="Toyoda A."/>
            <person name="Fujiyama A."/>
            <person name="Naganuma T."/>
            <person name="Niki H."/>
        </authorList>
    </citation>
    <scope>NUCLEOTIDE SEQUENCE [LARGE SCALE GENOMIC DNA]</scope>
    <source>
        <strain evidence="16 17">KNC</strain>
    </source>
</reference>
<dbReference type="GO" id="GO:0046872">
    <property type="term" value="F:metal ion binding"/>
    <property type="evidence" value="ECO:0007669"/>
    <property type="project" value="UniProtKB-KW"/>
</dbReference>
<keyword evidence="5" id="KW-0001">2Fe-2S</keyword>
<dbReference type="GO" id="GO:0051537">
    <property type="term" value="F:2 iron, 2 sulfur cluster binding"/>
    <property type="evidence" value="ECO:0007669"/>
    <property type="project" value="UniProtKB-KW"/>
</dbReference>
<dbReference type="AlphaFoldDB" id="A0A173LXR8"/>
<dbReference type="GO" id="GO:0016020">
    <property type="term" value="C:membrane"/>
    <property type="evidence" value="ECO:0007669"/>
    <property type="project" value="UniProtKB-SubCell"/>
</dbReference>
<dbReference type="GO" id="GO:0016491">
    <property type="term" value="F:oxidoreductase activity"/>
    <property type="evidence" value="ECO:0007669"/>
    <property type="project" value="UniProtKB-KW"/>
</dbReference>
<sequence length="477" mass="52647">MTSTAPLSAAATSRGKNVPTAREKQIKQRYTARLRRGDLLETIVYFSVAIVLALFLADGGATYFLSLKDVTTGIGIVTGLVGSDLMLIMLILAARIPVIDRTFGHDKALVVHRKLGKPVLYLILAHMFLLMIGYGIAQGLNPIAEAIDMIVNQQDMSIAFIATGLLIAVVVTSLVIVRRRLSYEFWYIVHLLSYGAILLALPHQFTQGMMFAEGTWARWYWMALYVGALASITIFRVIIPVASSLRHDLRVSSVDIEAPGVVSVTMTGRDINALRAQGGQFFTWRFWAPNMWWDAHPYSLSAHPDGRSLRITVRDLGKGSARLLSLKPGTRVSFEGPYGIFTDASRTTKVAVFVGAGIGITPIRAILESSDLDPLEATVILRGSDAQDVYLWQETYDLCVEKSASLRVLVGHRPKGVNTWLSAEAYSKGESLLTLAPQIKNSDLYICGPTPWTDLVVRDAKRLGLQDHQIHAERFDF</sequence>
<evidence type="ECO:0000256" key="13">
    <source>
        <dbReference type="SAM" id="MobiDB-lite"/>
    </source>
</evidence>
<evidence type="ECO:0000256" key="11">
    <source>
        <dbReference type="ARBA" id="ARBA00023014"/>
    </source>
</evidence>
<evidence type="ECO:0000256" key="5">
    <source>
        <dbReference type="ARBA" id="ARBA00022714"/>
    </source>
</evidence>
<dbReference type="PANTHER" id="PTHR47354:SF8">
    <property type="entry name" value="1,2-PHENYLACETYL-COA EPOXIDASE, SUBUNIT E"/>
    <property type="match status" value="1"/>
</dbReference>
<evidence type="ECO:0000313" key="16">
    <source>
        <dbReference type="EMBL" id="BAU99659.1"/>
    </source>
</evidence>
<keyword evidence="9" id="KW-0560">Oxidoreductase</keyword>
<evidence type="ECO:0000256" key="2">
    <source>
        <dbReference type="ARBA" id="ARBA00004141"/>
    </source>
</evidence>
<accession>A0A173LXR8</accession>
<dbReference type="GeneID" id="80452308"/>
<feature type="transmembrane region" description="Helical" evidence="14">
    <location>
        <begin position="43"/>
        <end position="66"/>
    </location>
</feature>
<dbReference type="PANTHER" id="PTHR47354">
    <property type="entry name" value="NADH OXIDOREDUCTASE HCR"/>
    <property type="match status" value="1"/>
</dbReference>
<keyword evidence="8 14" id="KW-1133">Transmembrane helix</keyword>
<feature type="transmembrane region" description="Helical" evidence="14">
    <location>
        <begin position="217"/>
        <end position="239"/>
    </location>
</feature>